<protein>
    <submittedName>
        <fullName evidence="2">Uncharacterized protein</fullName>
    </submittedName>
</protein>
<name>A0A9W9CUQ9_9PEZI</name>
<dbReference type="EMBL" id="JAPEVB010000004">
    <property type="protein sequence ID" value="KAJ4389253.1"/>
    <property type="molecule type" value="Genomic_DNA"/>
</dbReference>
<dbReference type="AlphaFoldDB" id="A0A9W9CUQ9"/>
<accession>A0A9W9CUQ9</accession>
<keyword evidence="3" id="KW-1185">Reference proteome</keyword>
<feature type="signal peptide" evidence="1">
    <location>
        <begin position="1"/>
        <end position="19"/>
    </location>
</feature>
<organism evidence="2 3">
    <name type="scientific">Gnomoniopsis smithogilvyi</name>
    <dbReference type="NCBI Taxonomy" id="1191159"/>
    <lineage>
        <taxon>Eukaryota</taxon>
        <taxon>Fungi</taxon>
        <taxon>Dikarya</taxon>
        <taxon>Ascomycota</taxon>
        <taxon>Pezizomycotina</taxon>
        <taxon>Sordariomycetes</taxon>
        <taxon>Sordariomycetidae</taxon>
        <taxon>Diaporthales</taxon>
        <taxon>Gnomoniaceae</taxon>
        <taxon>Gnomoniopsis</taxon>
    </lineage>
</organism>
<dbReference type="Proteomes" id="UP001140453">
    <property type="component" value="Unassembled WGS sequence"/>
</dbReference>
<gene>
    <name evidence="2" type="ORF">N0V93_006718</name>
</gene>
<sequence>MKSTIISLCTLMLAASAAATPLAHQARGFVLQRQASNSTAGAADGTNLQTFTGTLGGAAPPVVNNGDAKRPFTIDGDTFVNLNGALGRSCDRQKNACASLANSGDATVTSVAQCDDQNAQCHAAFA</sequence>
<keyword evidence="1" id="KW-0732">Signal</keyword>
<comment type="caution">
    <text evidence="2">The sequence shown here is derived from an EMBL/GenBank/DDBJ whole genome shotgun (WGS) entry which is preliminary data.</text>
</comment>
<evidence type="ECO:0000256" key="1">
    <source>
        <dbReference type="SAM" id="SignalP"/>
    </source>
</evidence>
<proteinExistence type="predicted"/>
<feature type="chain" id="PRO_5040855528" evidence="1">
    <location>
        <begin position="20"/>
        <end position="126"/>
    </location>
</feature>
<evidence type="ECO:0000313" key="3">
    <source>
        <dbReference type="Proteomes" id="UP001140453"/>
    </source>
</evidence>
<dbReference type="OrthoDB" id="2507450at2759"/>
<evidence type="ECO:0000313" key="2">
    <source>
        <dbReference type="EMBL" id="KAJ4389253.1"/>
    </source>
</evidence>
<reference evidence="2" key="1">
    <citation type="submission" date="2022-10" db="EMBL/GenBank/DDBJ databases">
        <title>Tapping the CABI collections for fungal endophytes: first genome assemblies for Collariella, Neodidymelliopsis, Ascochyta clinopodiicola, Didymella pomorum, Didymosphaeria variabile, Neocosmospora piperis and Neocucurbitaria cava.</title>
        <authorList>
            <person name="Hill R."/>
        </authorList>
    </citation>
    <scope>NUCLEOTIDE SEQUENCE</scope>
    <source>
        <strain evidence="2">IMI 355082</strain>
    </source>
</reference>